<dbReference type="EMBL" id="KZ365805">
    <property type="protein sequence ID" value="PIO57387.1"/>
    <property type="molecule type" value="Genomic_DNA"/>
</dbReference>
<name>A0A2G9THF3_TELCI</name>
<feature type="region of interest" description="Disordered" evidence="1">
    <location>
        <begin position="1"/>
        <end position="47"/>
    </location>
</feature>
<evidence type="ECO:0000313" key="2">
    <source>
        <dbReference type="EMBL" id="PIO57387.1"/>
    </source>
</evidence>
<dbReference type="Proteomes" id="UP000230423">
    <property type="component" value="Unassembled WGS sequence"/>
</dbReference>
<reference evidence="2 3" key="1">
    <citation type="submission" date="2015-09" db="EMBL/GenBank/DDBJ databases">
        <title>Draft genome of the parasitic nematode Teladorsagia circumcincta isolate WARC Sus (inbred).</title>
        <authorList>
            <person name="Mitreva M."/>
        </authorList>
    </citation>
    <scope>NUCLEOTIDE SEQUENCE [LARGE SCALE GENOMIC DNA]</scope>
    <source>
        <strain evidence="2 3">S</strain>
    </source>
</reference>
<feature type="non-terminal residue" evidence="2">
    <location>
        <position position="68"/>
    </location>
</feature>
<protein>
    <submittedName>
        <fullName evidence="2">Uncharacterized protein</fullName>
    </submittedName>
</protein>
<evidence type="ECO:0000256" key="1">
    <source>
        <dbReference type="SAM" id="MobiDB-lite"/>
    </source>
</evidence>
<organism evidence="2 3">
    <name type="scientific">Teladorsagia circumcincta</name>
    <name type="common">Brown stomach worm</name>
    <name type="synonym">Ostertagia circumcincta</name>
    <dbReference type="NCBI Taxonomy" id="45464"/>
    <lineage>
        <taxon>Eukaryota</taxon>
        <taxon>Metazoa</taxon>
        <taxon>Ecdysozoa</taxon>
        <taxon>Nematoda</taxon>
        <taxon>Chromadorea</taxon>
        <taxon>Rhabditida</taxon>
        <taxon>Rhabditina</taxon>
        <taxon>Rhabditomorpha</taxon>
        <taxon>Strongyloidea</taxon>
        <taxon>Trichostrongylidae</taxon>
        <taxon>Teladorsagia</taxon>
    </lineage>
</organism>
<evidence type="ECO:0000313" key="3">
    <source>
        <dbReference type="Proteomes" id="UP000230423"/>
    </source>
</evidence>
<accession>A0A2G9THF3</accession>
<proteinExistence type="predicted"/>
<feature type="compositionally biased region" description="Basic and acidic residues" evidence="1">
    <location>
        <begin position="1"/>
        <end position="11"/>
    </location>
</feature>
<gene>
    <name evidence="2" type="ORF">TELCIR_21205</name>
</gene>
<dbReference type="AlphaFoldDB" id="A0A2G9THF3"/>
<sequence>ENIKTDLRSLQEEENPFAKTTMRAKKHSSKTGTTTTTDTETTEIPTKVTEVQVKAPTEKMLQRSQYAQ</sequence>
<feature type="compositionally biased region" description="Low complexity" evidence="1">
    <location>
        <begin position="31"/>
        <end position="47"/>
    </location>
</feature>
<keyword evidence="3" id="KW-1185">Reference proteome</keyword>
<feature type="non-terminal residue" evidence="2">
    <location>
        <position position="1"/>
    </location>
</feature>